<protein>
    <submittedName>
        <fullName evidence="2">Uncharacterized protein</fullName>
    </submittedName>
</protein>
<dbReference type="AlphaFoldDB" id="A0A8J7Z4L2"/>
<name>A0A8J7Z4L2_9ARCH</name>
<dbReference type="EMBL" id="JAACQH010000127">
    <property type="protein sequence ID" value="NCS91905.1"/>
    <property type="molecule type" value="Genomic_DNA"/>
</dbReference>
<accession>A0A8J7Z4L2</accession>
<reference evidence="2" key="1">
    <citation type="submission" date="2019-11" db="EMBL/GenBank/DDBJ databases">
        <title>Lipid analysis of CO2-rich subsurface aquifers suggests an autotrophy-based deep biosphere with lysolipids enriched in CPR bacteria.</title>
        <authorList>
            <person name="Probst A.J."/>
            <person name="Elling F.J."/>
            <person name="Castelle C.J."/>
            <person name="Zhu Q."/>
            <person name="Elvert M."/>
            <person name="Birarda G."/>
            <person name="Holman H.-Y."/>
            <person name="Lane K.R."/>
            <person name="Ladd B."/>
            <person name="Ryan M.C."/>
            <person name="Woyke T."/>
            <person name="Hinrichs K.-U."/>
            <person name="Banfield J.F."/>
        </authorList>
    </citation>
    <scope>NUCLEOTIDE SEQUENCE</scope>
    <source>
        <strain evidence="1">CG_2015-01_33_1645</strain>
        <strain evidence="2">CG_2015-04_33_537</strain>
    </source>
</reference>
<organism evidence="2 3">
    <name type="scientific">Candidatus Altarchaeum hamiconexum</name>
    <dbReference type="NCBI Taxonomy" id="1803513"/>
    <lineage>
        <taxon>Archaea</taxon>
        <taxon>Candidatus Altarchaeota</taxon>
        <taxon>Candidatus Altiarchaeia</taxon>
        <taxon>Candidatus Altarchaeales</taxon>
        <taxon>Candidatus Altarchaeaceae</taxon>
        <taxon>Candidatus Altarchaeum</taxon>
    </lineage>
</organism>
<gene>
    <name evidence="2" type="ORF">GW779_05845</name>
    <name evidence="1" type="ORF">GW910_05945</name>
</gene>
<sequence length="46" mass="4850">METKTKILIGIGIGILAIMCLMSQLVTAQNIIITKNGPVPAIKVLS</sequence>
<evidence type="ECO:0000313" key="1">
    <source>
        <dbReference type="EMBL" id="NCN65580.1"/>
    </source>
</evidence>
<dbReference type="Proteomes" id="UP000768163">
    <property type="component" value="Unassembled WGS sequence"/>
</dbReference>
<evidence type="ECO:0000313" key="3">
    <source>
        <dbReference type="Proteomes" id="UP000738826"/>
    </source>
</evidence>
<evidence type="ECO:0000313" key="2">
    <source>
        <dbReference type="EMBL" id="NCS91905.1"/>
    </source>
</evidence>
<dbReference type="EMBL" id="JAACVF010000169">
    <property type="protein sequence ID" value="NCN65580.1"/>
    <property type="molecule type" value="Genomic_DNA"/>
</dbReference>
<comment type="caution">
    <text evidence="2">The sequence shown here is derived from an EMBL/GenBank/DDBJ whole genome shotgun (WGS) entry which is preliminary data.</text>
</comment>
<dbReference type="Proteomes" id="UP000738826">
    <property type="component" value="Unassembled WGS sequence"/>
</dbReference>
<proteinExistence type="predicted"/>